<dbReference type="Proteomes" id="UP000237684">
    <property type="component" value="Unassembled WGS sequence"/>
</dbReference>
<evidence type="ECO:0000313" key="2">
    <source>
        <dbReference type="EMBL" id="PQV63045.1"/>
    </source>
</evidence>
<evidence type="ECO:0000259" key="1">
    <source>
        <dbReference type="Pfam" id="PF04480"/>
    </source>
</evidence>
<dbReference type="InterPro" id="IPR007569">
    <property type="entry name" value="DUF559"/>
</dbReference>
<dbReference type="InterPro" id="IPR047216">
    <property type="entry name" value="Endonuclease_DUF559_bact"/>
</dbReference>
<dbReference type="InParanoid" id="A0A2S8SQI6"/>
<name>A0A2S8SQI6_9BACT</name>
<dbReference type="InterPro" id="IPR011335">
    <property type="entry name" value="Restrct_endonuc-II-like"/>
</dbReference>
<feature type="domain" description="DUF559" evidence="1">
    <location>
        <begin position="1"/>
        <end position="79"/>
    </location>
</feature>
<gene>
    <name evidence="2" type="ORF">B1R32_11622</name>
</gene>
<dbReference type="PANTHER" id="PTHR38590">
    <property type="entry name" value="BLL0828 PROTEIN"/>
    <property type="match status" value="1"/>
</dbReference>
<accession>A0A2S8SQI6</accession>
<dbReference type="Pfam" id="PF04480">
    <property type="entry name" value="DUF559"/>
    <property type="match status" value="1"/>
</dbReference>
<protein>
    <recommendedName>
        <fullName evidence="1">DUF559 domain-containing protein</fullName>
    </recommendedName>
</protein>
<dbReference type="SUPFAM" id="SSF52980">
    <property type="entry name" value="Restriction endonuclease-like"/>
    <property type="match status" value="1"/>
</dbReference>
<dbReference type="AlphaFoldDB" id="A0A2S8SQI6"/>
<comment type="caution">
    <text evidence="2">The sequence shown here is derived from an EMBL/GenBank/DDBJ whole genome shotgun (WGS) entry which is preliminary data.</text>
</comment>
<evidence type="ECO:0000313" key="3">
    <source>
        <dbReference type="Proteomes" id="UP000237684"/>
    </source>
</evidence>
<dbReference type="PANTHER" id="PTHR38590:SF1">
    <property type="entry name" value="BLL0828 PROTEIN"/>
    <property type="match status" value="1"/>
</dbReference>
<keyword evidence="3" id="KW-1185">Reference proteome</keyword>
<dbReference type="OrthoDB" id="9798754at2"/>
<reference evidence="2 3" key="1">
    <citation type="journal article" date="2018" name="Syst. Appl. Microbiol.">
        <title>Abditibacterium utsteinense sp. nov., the first cultivated member of candidate phylum FBP, isolated from ice-free Antarctic soil samples.</title>
        <authorList>
            <person name="Tahon G."/>
            <person name="Tytgat B."/>
            <person name="Lebbe L."/>
            <person name="Carlier A."/>
            <person name="Willems A."/>
        </authorList>
    </citation>
    <scope>NUCLEOTIDE SEQUENCE [LARGE SCALE GENOMIC DNA]</scope>
    <source>
        <strain evidence="2 3">LMG 29911</strain>
    </source>
</reference>
<proteinExistence type="predicted"/>
<dbReference type="EMBL" id="NIGF01000016">
    <property type="protein sequence ID" value="PQV63045.1"/>
    <property type="molecule type" value="Genomic_DNA"/>
</dbReference>
<sequence length="84" mass="10032">MSGFHFRRQHPIGPFIADFACIKAKLIIELDGNSHDNRQDYDANRDFVLREWGWKTLRFPNVYARDKPDDLWREVEAQLRSGFH</sequence>
<dbReference type="Gene3D" id="3.40.960.10">
    <property type="entry name" value="VSR Endonuclease"/>
    <property type="match status" value="1"/>
</dbReference>
<organism evidence="2 3">
    <name type="scientific">Abditibacterium utsteinense</name>
    <dbReference type="NCBI Taxonomy" id="1960156"/>
    <lineage>
        <taxon>Bacteria</taxon>
        <taxon>Pseudomonadati</taxon>
        <taxon>Abditibacteriota</taxon>
        <taxon>Abditibacteriia</taxon>
        <taxon>Abditibacteriales</taxon>
        <taxon>Abditibacteriaceae</taxon>
        <taxon>Abditibacterium</taxon>
    </lineage>
</organism>